<evidence type="ECO:0000256" key="1">
    <source>
        <dbReference type="SAM" id="MobiDB-lite"/>
    </source>
</evidence>
<name>A0A8J1U2T6_OWEFU</name>
<dbReference type="Gene3D" id="3.30.40.10">
    <property type="entry name" value="Zinc/RING finger domain, C3HC4 (zinc finger)"/>
    <property type="match status" value="1"/>
</dbReference>
<dbReference type="SMART" id="SM00184">
    <property type="entry name" value="RING"/>
    <property type="match status" value="1"/>
</dbReference>
<dbReference type="OrthoDB" id="1630758at2759"/>
<evidence type="ECO:0000313" key="2">
    <source>
        <dbReference type="EMBL" id="CAH1786273.1"/>
    </source>
</evidence>
<organism evidence="2 3">
    <name type="scientific">Owenia fusiformis</name>
    <name type="common">Polychaete worm</name>
    <dbReference type="NCBI Taxonomy" id="6347"/>
    <lineage>
        <taxon>Eukaryota</taxon>
        <taxon>Metazoa</taxon>
        <taxon>Spiralia</taxon>
        <taxon>Lophotrochozoa</taxon>
        <taxon>Annelida</taxon>
        <taxon>Polychaeta</taxon>
        <taxon>Sedentaria</taxon>
        <taxon>Canalipalpata</taxon>
        <taxon>Sabellida</taxon>
        <taxon>Oweniida</taxon>
        <taxon>Oweniidae</taxon>
        <taxon>Owenia</taxon>
    </lineage>
</organism>
<sequence>MGVVESTIKDSSALHSALLKHGSELRQIAIISHEHFLSIVKGLNDLTTAFTDNNGKQLHFQVKKDTDSTIFWKGTVRIRCIKINTVTKMRESSRLLNLKQFLRLYREIMSQATTYSIGLQGQGASQPDLCASMILTEVDCAPTVDSECPICMEHKADVVLSCTHSYCEQCISQWSADHENCPICRAKVTTNDESWELTEKPDASEISEMTPEVKGYLIGLADKSGEPNNEDASVGHCHSPQDDKQDKESFQGTL</sequence>
<accession>A0A8J1U2T6</accession>
<dbReference type="InterPro" id="IPR047126">
    <property type="entry name" value="RNF141-like"/>
</dbReference>
<keyword evidence="3" id="KW-1185">Reference proteome</keyword>
<dbReference type="PROSITE" id="PS50089">
    <property type="entry name" value="ZF_RING_2"/>
    <property type="match status" value="1"/>
</dbReference>
<dbReference type="EMBL" id="CAIIXF020000006">
    <property type="protein sequence ID" value="CAH1786273.1"/>
    <property type="molecule type" value="Genomic_DNA"/>
</dbReference>
<dbReference type="SUPFAM" id="SSF57850">
    <property type="entry name" value="RING/U-box"/>
    <property type="match status" value="1"/>
</dbReference>
<dbReference type="InterPro" id="IPR043400">
    <property type="entry name" value="RING-HC_RNF141"/>
</dbReference>
<dbReference type="PROSITE" id="PS00518">
    <property type="entry name" value="ZF_RING_1"/>
    <property type="match status" value="1"/>
</dbReference>
<dbReference type="GO" id="GO:0004842">
    <property type="term" value="F:ubiquitin-protein transferase activity"/>
    <property type="evidence" value="ECO:0007669"/>
    <property type="project" value="TreeGrafter"/>
</dbReference>
<dbReference type="PANTHER" id="PTHR12109">
    <property type="entry name" value="RING FINGER PROTEIN 141-RELATED"/>
    <property type="match status" value="1"/>
</dbReference>
<dbReference type="Proteomes" id="UP000749559">
    <property type="component" value="Unassembled WGS sequence"/>
</dbReference>
<feature type="region of interest" description="Disordered" evidence="1">
    <location>
        <begin position="220"/>
        <end position="254"/>
    </location>
</feature>
<dbReference type="InterPro" id="IPR001841">
    <property type="entry name" value="Znf_RING"/>
</dbReference>
<feature type="compositionally biased region" description="Basic and acidic residues" evidence="1">
    <location>
        <begin position="239"/>
        <end position="254"/>
    </location>
</feature>
<dbReference type="Pfam" id="PF13920">
    <property type="entry name" value="zf-C3HC4_3"/>
    <property type="match status" value="1"/>
</dbReference>
<proteinExistence type="predicted"/>
<dbReference type="CDD" id="cd16545">
    <property type="entry name" value="RING-HC_RNF141"/>
    <property type="match status" value="1"/>
</dbReference>
<dbReference type="GO" id="GO:0051865">
    <property type="term" value="P:protein autoubiquitination"/>
    <property type="evidence" value="ECO:0007669"/>
    <property type="project" value="TreeGrafter"/>
</dbReference>
<dbReference type="InterPro" id="IPR013083">
    <property type="entry name" value="Znf_RING/FYVE/PHD"/>
</dbReference>
<protein>
    <submittedName>
        <fullName evidence="2">Uncharacterized protein</fullName>
    </submittedName>
</protein>
<evidence type="ECO:0000313" key="3">
    <source>
        <dbReference type="Proteomes" id="UP000749559"/>
    </source>
</evidence>
<comment type="caution">
    <text evidence="2">The sequence shown here is derived from an EMBL/GenBank/DDBJ whole genome shotgun (WGS) entry which is preliminary data.</text>
</comment>
<gene>
    <name evidence="2" type="ORF">OFUS_LOCUS12199</name>
</gene>
<dbReference type="AlphaFoldDB" id="A0A8J1U2T6"/>
<dbReference type="InterPro" id="IPR017907">
    <property type="entry name" value="Znf_RING_CS"/>
</dbReference>
<reference evidence="2" key="1">
    <citation type="submission" date="2022-03" db="EMBL/GenBank/DDBJ databases">
        <authorList>
            <person name="Martin C."/>
        </authorList>
    </citation>
    <scope>NUCLEOTIDE SEQUENCE</scope>
</reference>
<dbReference type="PANTHER" id="PTHR12109:SF3">
    <property type="entry name" value="RING FINGER PROTEIN 141"/>
    <property type="match status" value="1"/>
</dbReference>